<dbReference type="InterPro" id="IPR001689">
    <property type="entry name" value="Flag_FliM"/>
</dbReference>
<dbReference type="InterPro" id="IPR036429">
    <property type="entry name" value="SpoA-like_sf"/>
</dbReference>
<evidence type="ECO:0000256" key="7">
    <source>
        <dbReference type="ARBA" id="ARBA00022779"/>
    </source>
</evidence>
<evidence type="ECO:0000259" key="10">
    <source>
        <dbReference type="Pfam" id="PF01052"/>
    </source>
</evidence>
<sequence length="297" mass="31381">MGGPTPTPEDPAIAVPYDFRRPTTLAREHARVLELAFETFARQWGTQLTAKIRVMSQVTLESVSMASYDDYVAGLPPATTMVLAEAAGHEARTVIQFPAAAALNWISHMLGSPVPTDVPERKFTRIESTLVRGLMDEALEDLHYSLGVLLRSQLSVAAMGHNSQFAQAATKSEIVITAALRVRVGERSAPATVALPAEMLLPQLGETNPRSAVEDAPGLLAEAVAGVPVDLSMALVPAQVLPGTILNLAVGDVLPLPHPVHRPFELSVGGRRLGTAAAGTRSGRIAAVVVSTEETPA</sequence>
<keyword evidence="7" id="KW-0283">Flagellar rotation</keyword>
<keyword evidence="6" id="KW-0145">Chemotaxis</keyword>
<evidence type="ECO:0000256" key="9">
    <source>
        <dbReference type="ARBA" id="ARBA00023143"/>
    </source>
</evidence>
<evidence type="ECO:0000256" key="1">
    <source>
        <dbReference type="ARBA" id="ARBA00004117"/>
    </source>
</evidence>
<gene>
    <name evidence="11" type="ORF">JOF46_001983</name>
</gene>
<evidence type="ECO:0000256" key="6">
    <source>
        <dbReference type="ARBA" id="ARBA00022500"/>
    </source>
</evidence>
<dbReference type="Gene3D" id="3.40.1550.10">
    <property type="entry name" value="CheC-like"/>
    <property type="match status" value="1"/>
</dbReference>
<dbReference type="Pfam" id="PF02154">
    <property type="entry name" value="FliM"/>
    <property type="match status" value="1"/>
</dbReference>
<keyword evidence="11" id="KW-0969">Cilium</keyword>
<organism evidence="11 12">
    <name type="scientific">Paeniglutamicibacter psychrophenolicus</name>
    <dbReference type="NCBI Taxonomy" id="257454"/>
    <lineage>
        <taxon>Bacteria</taxon>
        <taxon>Bacillati</taxon>
        <taxon>Actinomycetota</taxon>
        <taxon>Actinomycetes</taxon>
        <taxon>Micrococcales</taxon>
        <taxon>Micrococcaceae</taxon>
        <taxon>Paeniglutamicibacter</taxon>
    </lineage>
</organism>
<dbReference type="PANTHER" id="PTHR30034">
    <property type="entry name" value="FLAGELLAR MOTOR SWITCH PROTEIN FLIM"/>
    <property type="match status" value="1"/>
</dbReference>
<evidence type="ECO:0000256" key="3">
    <source>
        <dbReference type="ARBA" id="ARBA00011049"/>
    </source>
</evidence>
<dbReference type="PIRSF" id="PIRSF002888">
    <property type="entry name" value="FliM"/>
    <property type="match status" value="1"/>
</dbReference>
<dbReference type="Gene3D" id="2.30.330.10">
    <property type="entry name" value="SpoA-like"/>
    <property type="match status" value="1"/>
</dbReference>
<keyword evidence="9" id="KW-0975">Bacterial flagellum</keyword>
<evidence type="ECO:0000256" key="8">
    <source>
        <dbReference type="ARBA" id="ARBA00023136"/>
    </source>
</evidence>
<evidence type="ECO:0000256" key="2">
    <source>
        <dbReference type="ARBA" id="ARBA00004202"/>
    </source>
</evidence>
<dbReference type="Proteomes" id="UP000766570">
    <property type="component" value="Unassembled WGS sequence"/>
</dbReference>
<dbReference type="InterPro" id="IPR028976">
    <property type="entry name" value="CheC-like_sf"/>
</dbReference>
<dbReference type="Pfam" id="PF01052">
    <property type="entry name" value="FliMN_C"/>
    <property type="match status" value="1"/>
</dbReference>
<comment type="subcellular location">
    <subcellularLocation>
        <location evidence="1">Bacterial flagellum basal body</location>
    </subcellularLocation>
    <subcellularLocation>
        <location evidence="2">Cell membrane</location>
        <topology evidence="2">Peripheral membrane protein</topology>
    </subcellularLocation>
</comment>
<dbReference type="CDD" id="cd17908">
    <property type="entry name" value="FliM"/>
    <property type="match status" value="1"/>
</dbReference>
<comment type="similarity">
    <text evidence="3">Belongs to the FliM family.</text>
</comment>
<reference evidence="11 12" key="1">
    <citation type="submission" date="2021-03" db="EMBL/GenBank/DDBJ databases">
        <title>Sequencing the genomes of 1000 actinobacteria strains.</title>
        <authorList>
            <person name="Klenk H.-P."/>
        </authorList>
    </citation>
    <scope>NUCLEOTIDE SEQUENCE [LARGE SCALE GENOMIC DNA]</scope>
    <source>
        <strain evidence="11 12">DSM 15454</strain>
    </source>
</reference>
<keyword evidence="11" id="KW-0282">Flagellum</keyword>
<proteinExistence type="inferred from homology"/>
<evidence type="ECO:0000256" key="4">
    <source>
        <dbReference type="ARBA" id="ARBA00021898"/>
    </source>
</evidence>
<keyword evidence="12" id="KW-1185">Reference proteome</keyword>
<evidence type="ECO:0000256" key="5">
    <source>
        <dbReference type="ARBA" id="ARBA00022475"/>
    </source>
</evidence>
<evidence type="ECO:0000313" key="12">
    <source>
        <dbReference type="Proteomes" id="UP000766570"/>
    </source>
</evidence>
<dbReference type="SUPFAM" id="SSF101801">
    <property type="entry name" value="Surface presentation of antigens (SPOA)"/>
    <property type="match status" value="1"/>
</dbReference>
<keyword evidence="5" id="KW-1003">Cell membrane</keyword>
<feature type="domain" description="Flagellar motor switch protein FliN-like C-terminal" evidence="10">
    <location>
        <begin position="223"/>
        <end position="290"/>
    </location>
</feature>
<dbReference type="RefSeq" id="WP_209907144.1">
    <property type="nucleotide sequence ID" value="NZ_BAAAMI010000011.1"/>
</dbReference>
<name>A0ABS4WCY6_9MICC</name>
<dbReference type="EMBL" id="JAGIOE010000001">
    <property type="protein sequence ID" value="MBP2374071.1"/>
    <property type="molecule type" value="Genomic_DNA"/>
</dbReference>
<comment type="caution">
    <text evidence="11">The sequence shown here is derived from an EMBL/GenBank/DDBJ whole genome shotgun (WGS) entry which is preliminary data.</text>
</comment>
<dbReference type="InterPro" id="IPR001543">
    <property type="entry name" value="FliN-like_C"/>
</dbReference>
<keyword evidence="8" id="KW-0472">Membrane</keyword>
<accession>A0ABS4WCY6</accession>
<dbReference type="PANTHER" id="PTHR30034:SF6">
    <property type="entry name" value="YOP PROTEINS TRANSLOCATION PROTEIN Q"/>
    <property type="match status" value="1"/>
</dbReference>
<evidence type="ECO:0000313" key="11">
    <source>
        <dbReference type="EMBL" id="MBP2374071.1"/>
    </source>
</evidence>
<protein>
    <recommendedName>
        <fullName evidence="4">Flagellar motor switch protein FliM</fullName>
    </recommendedName>
</protein>
<keyword evidence="11" id="KW-0966">Cell projection</keyword>